<feature type="active site" evidence="3">
    <location>
        <position position="79"/>
    </location>
</feature>
<dbReference type="Gene3D" id="3.30.460.10">
    <property type="entry name" value="Beta Polymerase, domain 2"/>
    <property type="match status" value="1"/>
</dbReference>
<evidence type="ECO:0000256" key="4">
    <source>
        <dbReference type="RuleBase" id="RU003953"/>
    </source>
</evidence>
<dbReference type="InterPro" id="IPR052191">
    <property type="entry name" value="tRNA_ntf/polyA_polymerase_I"/>
</dbReference>
<dbReference type="NCBIfam" id="TIGR01942">
    <property type="entry name" value="pcnB"/>
    <property type="match status" value="1"/>
</dbReference>
<reference evidence="8 9" key="1">
    <citation type="submission" date="2024-09" db="EMBL/GenBank/DDBJ databases">
        <title>Laminarin stimulates single cell rates of sulfate reduction while oxygen inhibits transcriptomic activity in coastal marine sediment.</title>
        <authorList>
            <person name="Lindsay M."/>
            <person name="Orcutt B."/>
            <person name="Emerson D."/>
            <person name="Stepanauskas R."/>
            <person name="D'Angelo T."/>
        </authorList>
    </citation>
    <scope>NUCLEOTIDE SEQUENCE [LARGE SCALE GENOMIC DNA]</scope>
    <source>
        <strain evidence="8">SAG AM-311-K15</strain>
    </source>
</reference>
<dbReference type="Proteomes" id="UP001594351">
    <property type="component" value="Unassembled WGS sequence"/>
</dbReference>
<keyword evidence="3" id="KW-0804">Transcription</keyword>
<evidence type="ECO:0000256" key="5">
    <source>
        <dbReference type="SAM" id="MobiDB-lite"/>
    </source>
</evidence>
<keyword evidence="3" id="KW-0507">mRNA processing</keyword>
<evidence type="ECO:0000256" key="2">
    <source>
        <dbReference type="ARBA" id="ARBA00022741"/>
    </source>
</evidence>
<feature type="domain" description="tRNA nucleotidyltransferase/poly(A) polymerase RNA and SrmB- binding" evidence="7">
    <location>
        <begin position="213"/>
        <end position="274"/>
    </location>
</feature>
<dbReference type="EC" id="2.7.7.19" evidence="3"/>
<name>A0ABV6YU71_UNCC1</name>
<comment type="caution">
    <text evidence="8">The sequence shown here is derived from an EMBL/GenBank/DDBJ whole genome shotgun (WGS) entry which is preliminary data.</text>
</comment>
<sequence>MMKQRETFILQEPPPAANLDPSPLAQKPLVIQRSQHSLSRKNIDKNALKVLYRLHRSGFKAYLVGGSVRDLLLGRKPKDFDVATNARPYKIKKLFRNAFLIGRRFRLAHIKFKFQTIEVSTFRKQGPPHPSISKGERVRSENTYGSPGEDAFRRDFTINALFYNIANFTVLDYTGGYHDLQKGLVRAIGEPEQRFREDPVRMLRAVRVAARLGFGIESTTYQALQNLHPEIMKASSPRLLEELLVLYKMGSSHRSFAILHQTGLLKSLFPEIETILTTISAPKRTLFLRYLAQLDNLHRRQGEQPPEIFWGTFFLACMHMMYPGNDTLFKDRDLTAETFHKSETLLKLFSARFTIPRKQRYLVKSILQVFPHLVRPKAKAKVIRKIKKQPFYPDALILLNIYKMVQTQELSNQIGTLPTCPPSRPIHPPGK</sequence>
<dbReference type="HAMAP" id="MF_00957">
    <property type="entry name" value="PolyA_pol"/>
    <property type="match status" value="1"/>
</dbReference>
<dbReference type="Gene3D" id="1.10.3090.10">
    <property type="entry name" value="cca-adding enzyme, domain 2"/>
    <property type="match status" value="1"/>
</dbReference>
<dbReference type="GO" id="GO:1990817">
    <property type="term" value="F:poly(A) RNA polymerase activity"/>
    <property type="evidence" value="ECO:0007669"/>
    <property type="project" value="UniProtKB-EC"/>
</dbReference>
<dbReference type="Pfam" id="PF12627">
    <property type="entry name" value="PolyA_pol_RNAbd"/>
    <property type="match status" value="1"/>
</dbReference>
<feature type="active site" evidence="3">
    <location>
        <position position="155"/>
    </location>
</feature>
<evidence type="ECO:0000256" key="3">
    <source>
        <dbReference type="HAMAP-Rule" id="MF_00957"/>
    </source>
</evidence>
<accession>A0ABV6YU71</accession>
<keyword evidence="3" id="KW-0067">ATP-binding</keyword>
<dbReference type="Pfam" id="PF01743">
    <property type="entry name" value="PolyA_pol"/>
    <property type="match status" value="1"/>
</dbReference>
<proteinExistence type="inferred from homology"/>
<keyword evidence="2 3" id="KW-0547">Nucleotide-binding</keyword>
<keyword evidence="9" id="KW-1185">Reference proteome</keyword>
<gene>
    <name evidence="3 8" type="primary">pcnB</name>
    <name evidence="8" type="ORF">ACFL27_05405</name>
</gene>
<evidence type="ECO:0000256" key="1">
    <source>
        <dbReference type="ARBA" id="ARBA00022679"/>
    </source>
</evidence>
<dbReference type="EMBL" id="JBHPBY010000049">
    <property type="protein sequence ID" value="MFC1849628.1"/>
    <property type="molecule type" value="Genomic_DNA"/>
</dbReference>
<evidence type="ECO:0000313" key="8">
    <source>
        <dbReference type="EMBL" id="MFC1849628.1"/>
    </source>
</evidence>
<keyword evidence="3 4" id="KW-0694">RNA-binding</keyword>
<keyword evidence="1 3" id="KW-0808">Transferase</keyword>
<comment type="catalytic activity">
    <reaction evidence="3">
        <text>RNA(n) + ATP = RNA(n)-3'-adenine ribonucleotide + diphosphate</text>
        <dbReference type="Rhea" id="RHEA:11332"/>
        <dbReference type="Rhea" id="RHEA-COMP:14527"/>
        <dbReference type="Rhea" id="RHEA-COMP:17347"/>
        <dbReference type="ChEBI" id="CHEBI:30616"/>
        <dbReference type="ChEBI" id="CHEBI:33019"/>
        <dbReference type="ChEBI" id="CHEBI:140395"/>
        <dbReference type="ChEBI" id="CHEBI:173115"/>
        <dbReference type="EC" id="2.7.7.19"/>
    </reaction>
</comment>
<dbReference type="InterPro" id="IPR010206">
    <property type="entry name" value="PolA_pol_I"/>
</dbReference>
<dbReference type="PANTHER" id="PTHR43051:SF1">
    <property type="entry name" value="POLYNUCLEOTIDE ADENYLYLTRANSFERASE FAMILY PROTEIN"/>
    <property type="match status" value="1"/>
</dbReference>
<evidence type="ECO:0000259" key="6">
    <source>
        <dbReference type="Pfam" id="PF01743"/>
    </source>
</evidence>
<feature type="region of interest" description="Disordered" evidence="5">
    <location>
        <begin position="125"/>
        <end position="145"/>
    </location>
</feature>
<comment type="function">
    <text evidence="3">Adds poly(A) tail to the 3' end of many RNAs, which usually targets these RNAs for decay. Plays a significant role in the global control of gene expression, through influencing the rate of transcript degradation, and in the general RNA quality control.</text>
</comment>
<protein>
    <recommendedName>
        <fullName evidence="3">Poly(A) polymerase I</fullName>
        <shortName evidence="3">PAP I</shortName>
        <ecNumber evidence="3">2.7.7.19</ecNumber>
    </recommendedName>
</protein>
<dbReference type="InterPro" id="IPR032828">
    <property type="entry name" value="PolyA_RNA-bd"/>
</dbReference>
<evidence type="ECO:0000259" key="7">
    <source>
        <dbReference type="Pfam" id="PF12627"/>
    </source>
</evidence>
<dbReference type="PANTHER" id="PTHR43051">
    <property type="entry name" value="POLYNUCLEOTIDE ADENYLYLTRANSFERASE FAMILY PROTEIN"/>
    <property type="match status" value="1"/>
</dbReference>
<comment type="similarity">
    <text evidence="3 4">Belongs to the tRNA nucleotidyltransferase/poly(A) polymerase family.</text>
</comment>
<dbReference type="CDD" id="cd05398">
    <property type="entry name" value="NT_ClassII-CCAase"/>
    <property type="match status" value="1"/>
</dbReference>
<dbReference type="InterPro" id="IPR002646">
    <property type="entry name" value="PolA_pol_head_dom"/>
</dbReference>
<dbReference type="SUPFAM" id="SSF81301">
    <property type="entry name" value="Nucleotidyltransferase"/>
    <property type="match status" value="1"/>
</dbReference>
<evidence type="ECO:0000313" key="9">
    <source>
        <dbReference type="Proteomes" id="UP001594351"/>
    </source>
</evidence>
<feature type="active site" evidence="3">
    <location>
        <position position="81"/>
    </location>
</feature>
<feature type="domain" description="Poly A polymerase head" evidence="6">
    <location>
        <begin position="61"/>
        <end position="186"/>
    </location>
</feature>
<organism evidence="8 9">
    <name type="scientific">candidate division CSSED10-310 bacterium</name>
    <dbReference type="NCBI Taxonomy" id="2855610"/>
    <lineage>
        <taxon>Bacteria</taxon>
        <taxon>Bacteria division CSSED10-310</taxon>
    </lineage>
</organism>
<keyword evidence="8" id="KW-0548">Nucleotidyltransferase</keyword>
<dbReference type="SUPFAM" id="SSF81891">
    <property type="entry name" value="Poly A polymerase C-terminal region-like"/>
    <property type="match status" value="1"/>
</dbReference>
<dbReference type="InterPro" id="IPR043519">
    <property type="entry name" value="NT_sf"/>
</dbReference>